<gene>
    <name evidence="2" type="ORF">OFUS_LOCUS22366</name>
</gene>
<dbReference type="Pfam" id="PF05045">
    <property type="entry name" value="RgpF"/>
    <property type="match status" value="1"/>
</dbReference>
<feature type="transmembrane region" description="Helical" evidence="1">
    <location>
        <begin position="12"/>
        <end position="32"/>
    </location>
</feature>
<comment type="caution">
    <text evidence="2">The sequence shown here is derived from an EMBL/GenBank/DDBJ whole genome shotgun (WGS) entry which is preliminary data.</text>
</comment>
<evidence type="ECO:0000313" key="3">
    <source>
        <dbReference type="Proteomes" id="UP000749559"/>
    </source>
</evidence>
<dbReference type="EMBL" id="CAIIXF020000011">
    <property type="protein sequence ID" value="CAH1798198.1"/>
    <property type="molecule type" value="Genomic_DNA"/>
</dbReference>
<keyword evidence="1" id="KW-1133">Transmembrane helix</keyword>
<evidence type="ECO:0000256" key="1">
    <source>
        <dbReference type="SAM" id="Phobius"/>
    </source>
</evidence>
<dbReference type="Proteomes" id="UP000749559">
    <property type="component" value="Unassembled WGS sequence"/>
</dbReference>
<keyword evidence="3" id="KW-1185">Reference proteome</keyword>
<proteinExistence type="predicted"/>
<sequence>MGKGGEVEDENWVVKGMWLGFGLGILLGVTLMQVTREESFLSGLDKRSREIPDRVLVIYAYSEIADKKQDIRKNNLQFFIDFAINGKHQSSDVDYVIVINGYTCTVDIPEYENTYVIVRENTGFDACAWKEALLQMKKLKGEYWYKFFVLLNASVRGPFIPPYANDKHWITYFTKYLNNETRLVGTSICCSKIYPVHIQSMFLVTSISGLQILEEDVLRCYEDKQSVIDNIEIKMSQVLLKRGFNIASLLKQWEDHDFRDKKNTEEICHKYNKKMNGDPYYPNVYYNGIDISPFEVIFFKNNRAVNQKTHDAYTQMMLEWKQKYSSKKSTGYIAKDSRNYIHL</sequence>
<evidence type="ECO:0000313" key="2">
    <source>
        <dbReference type="EMBL" id="CAH1798198.1"/>
    </source>
</evidence>
<dbReference type="InterPro" id="IPR007739">
    <property type="entry name" value="RgpF"/>
</dbReference>
<dbReference type="AlphaFoldDB" id="A0A8S4PWG5"/>
<reference evidence="2" key="1">
    <citation type="submission" date="2022-03" db="EMBL/GenBank/DDBJ databases">
        <authorList>
            <person name="Martin C."/>
        </authorList>
    </citation>
    <scope>NUCLEOTIDE SEQUENCE</scope>
</reference>
<organism evidence="2 3">
    <name type="scientific">Owenia fusiformis</name>
    <name type="common">Polychaete worm</name>
    <dbReference type="NCBI Taxonomy" id="6347"/>
    <lineage>
        <taxon>Eukaryota</taxon>
        <taxon>Metazoa</taxon>
        <taxon>Spiralia</taxon>
        <taxon>Lophotrochozoa</taxon>
        <taxon>Annelida</taxon>
        <taxon>Polychaeta</taxon>
        <taxon>Sedentaria</taxon>
        <taxon>Canalipalpata</taxon>
        <taxon>Sabellida</taxon>
        <taxon>Oweniida</taxon>
        <taxon>Oweniidae</taxon>
        <taxon>Owenia</taxon>
    </lineage>
</organism>
<name>A0A8S4PWG5_OWEFU</name>
<keyword evidence="1" id="KW-0812">Transmembrane</keyword>
<accession>A0A8S4PWG5</accession>
<dbReference type="OrthoDB" id="9999686at2759"/>
<keyword evidence="1" id="KW-0472">Membrane</keyword>
<protein>
    <submittedName>
        <fullName evidence="2">Uncharacterized protein</fullName>
    </submittedName>
</protein>